<proteinExistence type="predicted"/>
<gene>
    <name evidence="1" type="ORF">SAMN05192564_102158</name>
</gene>
<dbReference type="STRING" id="83784.SAMN05192564_102158"/>
<reference evidence="2" key="1">
    <citation type="submission" date="2016-10" db="EMBL/GenBank/DDBJ databases">
        <authorList>
            <person name="Varghese N."/>
            <person name="Submissions S."/>
        </authorList>
    </citation>
    <scope>NUCLEOTIDE SEQUENCE [LARGE SCALE GENOMIC DNA]</scope>
    <source>
        <strain evidence="2">LMG 24000</strain>
    </source>
</reference>
<keyword evidence="2" id="KW-1185">Reference proteome</keyword>
<name>A0A1H4C7M0_9BURK</name>
<dbReference type="Proteomes" id="UP000198638">
    <property type="component" value="Unassembled WGS sequence"/>
</dbReference>
<evidence type="ECO:0000313" key="1">
    <source>
        <dbReference type="EMBL" id="SEA56339.1"/>
    </source>
</evidence>
<dbReference type="AlphaFoldDB" id="A0A1H4C7M0"/>
<evidence type="ECO:0000313" key="2">
    <source>
        <dbReference type="Proteomes" id="UP000198638"/>
    </source>
</evidence>
<protein>
    <submittedName>
        <fullName evidence="1">Uncharacterized protein</fullName>
    </submittedName>
</protein>
<dbReference type="RefSeq" id="WP_090531565.1">
    <property type="nucleotide sequence ID" value="NZ_FNRQ01000002.1"/>
</dbReference>
<accession>A0A1H4C7M0</accession>
<dbReference type="EMBL" id="FNRQ01000002">
    <property type="protein sequence ID" value="SEA56339.1"/>
    <property type="molecule type" value="Genomic_DNA"/>
</dbReference>
<sequence>MDTSKQIAALTVSGMQTAGASQATAIALHVLIRHLKSPELLSELTTAFEQHQALMLQKPWPEQMLASFEATRRFLESAARSDSGPEATRTAG</sequence>
<organism evidence="1 2">
    <name type="scientific">Paraburkholderia sartisoli</name>
    <dbReference type="NCBI Taxonomy" id="83784"/>
    <lineage>
        <taxon>Bacteria</taxon>
        <taxon>Pseudomonadati</taxon>
        <taxon>Pseudomonadota</taxon>
        <taxon>Betaproteobacteria</taxon>
        <taxon>Burkholderiales</taxon>
        <taxon>Burkholderiaceae</taxon>
        <taxon>Paraburkholderia</taxon>
    </lineage>
</organism>
<dbReference type="OrthoDB" id="9099943at2"/>